<sequence>MLPFICITLDFVRLKRTGSIVCLTSTPSIYRFFDCTSPSSTRAASSSSVTSISLLGIFERPVHGYLIQMTSSTKDTLPNVVSVLPRLPCLPAV</sequence>
<organism evidence="1 2">
    <name type="scientific">Portunus trituberculatus</name>
    <name type="common">Swimming crab</name>
    <name type="synonym">Neptunus trituberculatus</name>
    <dbReference type="NCBI Taxonomy" id="210409"/>
    <lineage>
        <taxon>Eukaryota</taxon>
        <taxon>Metazoa</taxon>
        <taxon>Ecdysozoa</taxon>
        <taxon>Arthropoda</taxon>
        <taxon>Crustacea</taxon>
        <taxon>Multicrustacea</taxon>
        <taxon>Malacostraca</taxon>
        <taxon>Eumalacostraca</taxon>
        <taxon>Eucarida</taxon>
        <taxon>Decapoda</taxon>
        <taxon>Pleocyemata</taxon>
        <taxon>Brachyura</taxon>
        <taxon>Eubrachyura</taxon>
        <taxon>Portunoidea</taxon>
        <taxon>Portunidae</taxon>
        <taxon>Portuninae</taxon>
        <taxon>Portunus</taxon>
    </lineage>
</organism>
<dbReference type="AlphaFoldDB" id="A0A5B7ES35"/>
<reference evidence="1 2" key="1">
    <citation type="submission" date="2019-05" db="EMBL/GenBank/DDBJ databases">
        <title>Another draft genome of Portunus trituberculatus and its Hox gene families provides insights of decapod evolution.</title>
        <authorList>
            <person name="Jeong J.-H."/>
            <person name="Song I."/>
            <person name="Kim S."/>
            <person name="Choi T."/>
            <person name="Kim D."/>
            <person name="Ryu S."/>
            <person name="Kim W."/>
        </authorList>
    </citation>
    <scope>NUCLEOTIDE SEQUENCE [LARGE SCALE GENOMIC DNA]</scope>
    <source>
        <tissue evidence="1">Muscle</tissue>
    </source>
</reference>
<protein>
    <submittedName>
        <fullName evidence="1">Uncharacterized protein</fullName>
    </submittedName>
</protein>
<comment type="caution">
    <text evidence="1">The sequence shown here is derived from an EMBL/GenBank/DDBJ whole genome shotgun (WGS) entry which is preliminary data.</text>
</comment>
<evidence type="ECO:0000313" key="2">
    <source>
        <dbReference type="Proteomes" id="UP000324222"/>
    </source>
</evidence>
<keyword evidence="2" id="KW-1185">Reference proteome</keyword>
<accession>A0A5B7ES35</accession>
<dbReference type="Proteomes" id="UP000324222">
    <property type="component" value="Unassembled WGS sequence"/>
</dbReference>
<gene>
    <name evidence="1" type="ORF">E2C01_029167</name>
</gene>
<name>A0A5B7ES35_PORTR</name>
<proteinExistence type="predicted"/>
<evidence type="ECO:0000313" key="1">
    <source>
        <dbReference type="EMBL" id="MPC35733.1"/>
    </source>
</evidence>
<dbReference type="EMBL" id="VSRR010003336">
    <property type="protein sequence ID" value="MPC35733.1"/>
    <property type="molecule type" value="Genomic_DNA"/>
</dbReference>